<dbReference type="EMBL" id="KY630187">
    <property type="protein sequence ID" value="AQW88609.1"/>
    <property type="molecule type" value="Genomic_DNA"/>
</dbReference>
<dbReference type="OrthoDB" id="20054at10239"/>
<reference evidence="2" key="1">
    <citation type="submission" date="2017-02" db="EMBL/GenBank/DDBJ databases">
        <title>Genome sequence of Serratia marcescens phage BF.</title>
        <authorList>
            <person name="Casey E."/>
            <person name="Fitzgerald B."/>
            <person name="Mahony J."/>
            <person name="Lugli G."/>
            <person name="Ventura M."/>
            <person name="van Sinderen D."/>
        </authorList>
    </citation>
    <scope>NUCLEOTIDE SEQUENCE [LARGE SCALE GENOMIC DNA]</scope>
</reference>
<proteinExistence type="predicted"/>
<feature type="region of interest" description="Disordered" evidence="1">
    <location>
        <begin position="60"/>
        <end position="80"/>
    </location>
</feature>
<gene>
    <name evidence="2" type="ORF">BF_0084</name>
</gene>
<evidence type="ECO:0008006" key="4">
    <source>
        <dbReference type="Google" id="ProtNLM"/>
    </source>
</evidence>
<protein>
    <recommendedName>
        <fullName evidence="4">Lipoprotein</fullName>
    </recommendedName>
</protein>
<sequence length="80" mass="8379">MKKLLAVLVLAFTITGCDGSAEDRTGNYTLPSGLQDCQIYRLAADGIGKTLYVVRCPNSNTSTTFSSGKNDSTTVSNIGG</sequence>
<evidence type="ECO:0000313" key="3">
    <source>
        <dbReference type="Proteomes" id="UP000221837"/>
    </source>
</evidence>
<dbReference type="Pfam" id="PF16225">
    <property type="entry name" value="DUF4884"/>
    <property type="match status" value="1"/>
</dbReference>
<accession>A0A1S6UAZ5</accession>
<evidence type="ECO:0000313" key="2">
    <source>
        <dbReference type="EMBL" id="AQW88609.1"/>
    </source>
</evidence>
<dbReference type="PROSITE" id="PS51257">
    <property type="entry name" value="PROKAR_LIPOPROTEIN"/>
    <property type="match status" value="1"/>
</dbReference>
<organism evidence="2 3">
    <name type="scientific">Serratia phage BF</name>
    <dbReference type="NCBI Taxonomy" id="1962671"/>
    <lineage>
        <taxon>Viruses</taxon>
        <taxon>Duplodnaviria</taxon>
        <taxon>Heunggongvirae</taxon>
        <taxon>Uroviricota</taxon>
        <taxon>Caudoviricetes</taxon>
        <taxon>Eneladusvirus</taxon>
        <taxon>Eneladusvirus BF</taxon>
    </lineage>
</organism>
<dbReference type="Proteomes" id="UP000221837">
    <property type="component" value="Genome"/>
</dbReference>
<evidence type="ECO:0000256" key="1">
    <source>
        <dbReference type="SAM" id="MobiDB-lite"/>
    </source>
</evidence>
<keyword evidence="3" id="KW-1185">Reference proteome</keyword>
<name>A0A1S6UAZ5_9CAUD</name>
<dbReference type="InterPro" id="IPR032618">
    <property type="entry name" value="DUF4884"/>
</dbReference>